<gene>
    <name evidence="1" type="ORF">O6P43_010721</name>
</gene>
<dbReference type="AlphaFoldDB" id="A0AAD7Q136"/>
<name>A0AAD7Q136_QUISA</name>
<comment type="caution">
    <text evidence="1">The sequence shown here is derived from an EMBL/GenBank/DDBJ whole genome shotgun (WGS) entry which is preliminary data.</text>
</comment>
<proteinExistence type="predicted"/>
<sequence length="144" mass="16500">MEDSATPRREDFEKLQHRLLRCVLTVVLTWENIIATFANFNDTDKGSSIARNVGFVVNLRDNHLCVENLMKSQCPYCPVCCEVPQLCIVDTRCIWNAFMKGRSKSVVILLSNTVVLSAPKTLLYMSEHWRYLGQELNYACRSHG</sequence>
<evidence type="ECO:0000313" key="2">
    <source>
        <dbReference type="Proteomes" id="UP001163823"/>
    </source>
</evidence>
<dbReference type="Proteomes" id="UP001163823">
    <property type="component" value="Chromosome 4"/>
</dbReference>
<dbReference type="KEGG" id="qsa:O6P43_010721"/>
<accession>A0AAD7Q136</accession>
<dbReference type="EMBL" id="JARAOO010000004">
    <property type="protein sequence ID" value="KAJ7972903.1"/>
    <property type="molecule type" value="Genomic_DNA"/>
</dbReference>
<reference evidence="1" key="1">
    <citation type="journal article" date="2023" name="Science">
        <title>Elucidation of the pathway for biosynthesis of saponin adjuvants from the soapbark tree.</title>
        <authorList>
            <person name="Reed J."/>
            <person name="Orme A."/>
            <person name="El-Demerdash A."/>
            <person name="Owen C."/>
            <person name="Martin L.B.B."/>
            <person name="Misra R.C."/>
            <person name="Kikuchi S."/>
            <person name="Rejzek M."/>
            <person name="Martin A.C."/>
            <person name="Harkess A."/>
            <person name="Leebens-Mack J."/>
            <person name="Louveau T."/>
            <person name="Stephenson M.J."/>
            <person name="Osbourn A."/>
        </authorList>
    </citation>
    <scope>NUCLEOTIDE SEQUENCE</scope>
    <source>
        <strain evidence="1">S10</strain>
    </source>
</reference>
<protein>
    <submittedName>
        <fullName evidence="1">Uncharacterized protein</fullName>
    </submittedName>
</protein>
<organism evidence="1 2">
    <name type="scientific">Quillaja saponaria</name>
    <name type="common">Soap bark tree</name>
    <dbReference type="NCBI Taxonomy" id="32244"/>
    <lineage>
        <taxon>Eukaryota</taxon>
        <taxon>Viridiplantae</taxon>
        <taxon>Streptophyta</taxon>
        <taxon>Embryophyta</taxon>
        <taxon>Tracheophyta</taxon>
        <taxon>Spermatophyta</taxon>
        <taxon>Magnoliopsida</taxon>
        <taxon>eudicotyledons</taxon>
        <taxon>Gunneridae</taxon>
        <taxon>Pentapetalae</taxon>
        <taxon>rosids</taxon>
        <taxon>fabids</taxon>
        <taxon>Fabales</taxon>
        <taxon>Quillajaceae</taxon>
        <taxon>Quillaja</taxon>
    </lineage>
</organism>
<evidence type="ECO:0000313" key="1">
    <source>
        <dbReference type="EMBL" id="KAJ7972903.1"/>
    </source>
</evidence>
<keyword evidence="2" id="KW-1185">Reference proteome</keyword>